<dbReference type="Pfam" id="PF01580">
    <property type="entry name" value="FtsK_SpoIIIE"/>
    <property type="match status" value="1"/>
</dbReference>
<dbReference type="Gene3D" id="3.40.50.300">
    <property type="entry name" value="P-loop containing nucleotide triphosphate hydrolases"/>
    <property type="match status" value="1"/>
</dbReference>
<comment type="caution">
    <text evidence="7">The sequence shown here is derived from an EMBL/GenBank/DDBJ whole genome shotgun (WGS) entry which is preliminary data.</text>
</comment>
<sequence length="529" mass="58823">MAARREPQWVRLQSSVFAVPRWALLLGLMFRALFRAVRLALRYWRVTGPVVLLIWLGWRAGWQVIPIVFLLAAAGLSGWRIGHRNSFGVWVKWPWLSRWRRWWLYRRGWEPTMRGCGLSTAHGSVQYWPPILSVKSSPAGDVVRVRLLRGQTPDTWSGRSAELAYAFGTRLCRVFSGRINVLPKIRAGRLGVLLAWWDRRRFGRDRPTEMTLVFVRGDLLAYAVPAIGPDSIPRTPDLSCLPVGLREDGSWLRIVLEQTHVLIAGATGSGKGSVIWSILRALAGGIRSGLMQVWAIDPKGGMELAMGKRLFSRFAYSSLPEMADVLDQAVEVMRERQTRLAGSVRQHVPSPQDPTIVVLVDELAALTAYLTDKDLRNRIEAALAVLLSQGRALGVHVIAAVQDPRKEVVKFRDLFPTRVGLRMTEDEQVDMVLGAGARKRGALADQIPASLPGVGYMVLDQRPEPVRVRFTHVTDDHIRDMNTRYATPTPAPSSAAPVPPQRTPPAGGNGNGSGPLPVELFNKLRGGDR</sequence>
<evidence type="ECO:0000259" key="6">
    <source>
        <dbReference type="PROSITE" id="PS50901"/>
    </source>
</evidence>
<dbReference type="InterPro" id="IPR027417">
    <property type="entry name" value="P-loop_NTPase"/>
</dbReference>
<dbReference type="GO" id="GO:0005524">
    <property type="term" value="F:ATP binding"/>
    <property type="evidence" value="ECO:0007669"/>
    <property type="project" value="UniProtKB-UniRule"/>
</dbReference>
<keyword evidence="1 3" id="KW-0547">Nucleotide-binding</keyword>
<keyword evidence="7" id="KW-0132">Cell division</keyword>
<keyword evidence="2 3" id="KW-0067">ATP-binding</keyword>
<dbReference type="GO" id="GO:0051301">
    <property type="term" value="P:cell division"/>
    <property type="evidence" value="ECO:0007669"/>
    <property type="project" value="UniProtKB-KW"/>
</dbReference>
<evidence type="ECO:0000256" key="5">
    <source>
        <dbReference type="SAM" id="Phobius"/>
    </source>
</evidence>
<organism evidence="7 8">
    <name type="scientific">Actinocatenispora comari</name>
    <dbReference type="NCBI Taxonomy" id="2807577"/>
    <lineage>
        <taxon>Bacteria</taxon>
        <taxon>Bacillati</taxon>
        <taxon>Actinomycetota</taxon>
        <taxon>Actinomycetes</taxon>
        <taxon>Micromonosporales</taxon>
        <taxon>Micromonosporaceae</taxon>
        <taxon>Actinocatenispora</taxon>
    </lineage>
</organism>
<protein>
    <submittedName>
        <fullName evidence="7">Hypothetical cell division FtsK/SpoIIIE protein</fullName>
    </submittedName>
</protein>
<dbReference type="PANTHER" id="PTHR22683:SF41">
    <property type="entry name" value="DNA TRANSLOCASE FTSK"/>
    <property type="match status" value="1"/>
</dbReference>
<dbReference type="CDD" id="cd01127">
    <property type="entry name" value="TrwB_TraG_TraD_VirD4"/>
    <property type="match status" value="1"/>
</dbReference>
<dbReference type="GO" id="GO:0003677">
    <property type="term" value="F:DNA binding"/>
    <property type="evidence" value="ECO:0007669"/>
    <property type="project" value="InterPro"/>
</dbReference>
<dbReference type="Proteomes" id="UP000614996">
    <property type="component" value="Unassembled WGS sequence"/>
</dbReference>
<dbReference type="PROSITE" id="PS50901">
    <property type="entry name" value="FTSK"/>
    <property type="match status" value="1"/>
</dbReference>
<evidence type="ECO:0000313" key="8">
    <source>
        <dbReference type="Proteomes" id="UP000614996"/>
    </source>
</evidence>
<evidence type="ECO:0000256" key="1">
    <source>
        <dbReference type="ARBA" id="ARBA00022741"/>
    </source>
</evidence>
<feature type="domain" description="FtsK" evidence="6">
    <location>
        <begin position="249"/>
        <end position="430"/>
    </location>
</feature>
<name>A0A8J4ADT3_9ACTN</name>
<feature type="transmembrane region" description="Helical" evidence="5">
    <location>
        <begin position="12"/>
        <end position="34"/>
    </location>
</feature>
<feature type="compositionally biased region" description="Low complexity" evidence="4">
    <location>
        <begin position="486"/>
        <end position="496"/>
    </location>
</feature>
<accession>A0A8J4ADT3</accession>
<dbReference type="PANTHER" id="PTHR22683">
    <property type="entry name" value="SPORULATION PROTEIN RELATED"/>
    <property type="match status" value="1"/>
</dbReference>
<dbReference type="AlphaFoldDB" id="A0A8J4ADT3"/>
<keyword evidence="7" id="KW-0131">Cell cycle</keyword>
<gene>
    <name evidence="7" type="ORF">NUM_47580</name>
</gene>
<dbReference type="SUPFAM" id="SSF52540">
    <property type="entry name" value="P-loop containing nucleoside triphosphate hydrolases"/>
    <property type="match status" value="1"/>
</dbReference>
<dbReference type="InterPro" id="IPR002543">
    <property type="entry name" value="FtsK_dom"/>
</dbReference>
<keyword evidence="5" id="KW-1133">Transmembrane helix</keyword>
<reference evidence="8" key="1">
    <citation type="journal article" date="2021" name="Int. J. Syst. Evol. Microbiol.">
        <title>Actinocatenispora comari sp. nov., an endophytic actinomycete isolated from aerial parts of Comarum salesowianum.</title>
        <authorList>
            <person name="Oyunbileg N."/>
            <person name="Iizaka Y."/>
            <person name="Hamada M."/>
            <person name="Davaapurev B.O."/>
            <person name="Fukumoto A."/>
            <person name="Tsetseg B."/>
            <person name="Kato F."/>
            <person name="Tamura T."/>
            <person name="Batkhuu J."/>
            <person name="Anzai Y."/>
        </authorList>
    </citation>
    <scope>NUCLEOTIDE SEQUENCE [LARGE SCALE GENOMIC DNA]</scope>
    <source>
        <strain evidence="8">NUM-2625</strain>
    </source>
</reference>
<dbReference type="RefSeq" id="WP_207127182.1">
    <property type="nucleotide sequence ID" value="NZ_BOPO01000096.1"/>
</dbReference>
<dbReference type="InterPro" id="IPR050206">
    <property type="entry name" value="FtsK/SpoIIIE/SftA"/>
</dbReference>
<evidence type="ECO:0000256" key="2">
    <source>
        <dbReference type="ARBA" id="ARBA00022840"/>
    </source>
</evidence>
<keyword evidence="5" id="KW-0472">Membrane</keyword>
<feature type="binding site" evidence="3">
    <location>
        <begin position="265"/>
        <end position="272"/>
    </location>
    <ligand>
        <name>ATP</name>
        <dbReference type="ChEBI" id="CHEBI:30616"/>
    </ligand>
</feature>
<evidence type="ECO:0000313" key="7">
    <source>
        <dbReference type="EMBL" id="GIL29504.1"/>
    </source>
</evidence>
<dbReference type="EMBL" id="BOPO01000096">
    <property type="protein sequence ID" value="GIL29504.1"/>
    <property type="molecule type" value="Genomic_DNA"/>
</dbReference>
<feature type="transmembrane region" description="Helical" evidence="5">
    <location>
        <begin position="64"/>
        <end position="82"/>
    </location>
</feature>
<evidence type="ECO:0000256" key="4">
    <source>
        <dbReference type="SAM" id="MobiDB-lite"/>
    </source>
</evidence>
<proteinExistence type="predicted"/>
<feature type="region of interest" description="Disordered" evidence="4">
    <location>
        <begin position="482"/>
        <end position="529"/>
    </location>
</feature>
<evidence type="ECO:0000256" key="3">
    <source>
        <dbReference type="PROSITE-ProRule" id="PRU00289"/>
    </source>
</evidence>
<keyword evidence="5" id="KW-0812">Transmembrane</keyword>
<keyword evidence="8" id="KW-1185">Reference proteome</keyword>